<name>A0A392NHL5_9FABA</name>
<dbReference type="Proteomes" id="UP000265520">
    <property type="component" value="Unassembled WGS sequence"/>
</dbReference>
<dbReference type="AlphaFoldDB" id="A0A392NHL5"/>
<proteinExistence type="predicted"/>
<dbReference type="PANTHER" id="PTHR36617">
    <property type="entry name" value="PROTEIN, PUTATIVE-RELATED"/>
    <property type="match status" value="1"/>
</dbReference>
<dbReference type="EMBL" id="LXQA010038948">
    <property type="protein sequence ID" value="MCH98951.1"/>
    <property type="molecule type" value="Genomic_DNA"/>
</dbReference>
<dbReference type="PANTHER" id="PTHR36617:SF5">
    <property type="entry name" value="OS05G0421675 PROTEIN"/>
    <property type="match status" value="1"/>
</dbReference>
<reference evidence="1 2" key="1">
    <citation type="journal article" date="2018" name="Front. Plant Sci.">
        <title>Red Clover (Trifolium pratense) and Zigzag Clover (T. medium) - A Picture of Genomic Similarities and Differences.</title>
        <authorList>
            <person name="Dluhosova J."/>
            <person name="Istvanek J."/>
            <person name="Nedelnik J."/>
            <person name="Repkova J."/>
        </authorList>
    </citation>
    <scope>NUCLEOTIDE SEQUENCE [LARGE SCALE GENOMIC DNA]</scope>
    <source>
        <strain evidence="2">cv. 10/8</strain>
        <tissue evidence="1">Leaf</tissue>
    </source>
</reference>
<evidence type="ECO:0000313" key="2">
    <source>
        <dbReference type="Proteomes" id="UP000265520"/>
    </source>
</evidence>
<sequence>MRVWRTIVKIQRNFLWGGVAGATGRIPWVSWDDVCRPKNEGGLGVKNLKLFNLSLLAKWRWRLIVDPVSEFSKVLTAKYGEVRKPLLVAHNSKASLWWRDLATLGRSRVGNGDWILDLFLKKVGNERDTSFWLDDWCGAVSLREAFPRLYSLSNQPQRSIRDMGEWEGGAWVWKLNWRRPSFVWEEELHNRLSTMLESALISTEEDSWIYRLDNG</sequence>
<feature type="non-terminal residue" evidence="1">
    <location>
        <position position="215"/>
    </location>
</feature>
<keyword evidence="2" id="KW-1185">Reference proteome</keyword>
<gene>
    <name evidence="1" type="ORF">A2U01_0019960</name>
</gene>
<evidence type="ECO:0000313" key="1">
    <source>
        <dbReference type="EMBL" id="MCH98951.1"/>
    </source>
</evidence>
<comment type="caution">
    <text evidence="1">The sequence shown here is derived from an EMBL/GenBank/DDBJ whole genome shotgun (WGS) entry which is preliminary data.</text>
</comment>
<organism evidence="1 2">
    <name type="scientific">Trifolium medium</name>
    <dbReference type="NCBI Taxonomy" id="97028"/>
    <lineage>
        <taxon>Eukaryota</taxon>
        <taxon>Viridiplantae</taxon>
        <taxon>Streptophyta</taxon>
        <taxon>Embryophyta</taxon>
        <taxon>Tracheophyta</taxon>
        <taxon>Spermatophyta</taxon>
        <taxon>Magnoliopsida</taxon>
        <taxon>eudicotyledons</taxon>
        <taxon>Gunneridae</taxon>
        <taxon>Pentapetalae</taxon>
        <taxon>rosids</taxon>
        <taxon>fabids</taxon>
        <taxon>Fabales</taxon>
        <taxon>Fabaceae</taxon>
        <taxon>Papilionoideae</taxon>
        <taxon>50 kb inversion clade</taxon>
        <taxon>NPAAA clade</taxon>
        <taxon>Hologalegina</taxon>
        <taxon>IRL clade</taxon>
        <taxon>Trifolieae</taxon>
        <taxon>Trifolium</taxon>
    </lineage>
</organism>
<protein>
    <submittedName>
        <fullName evidence="1">Putative ribonuclease H protein</fullName>
    </submittedName>
</protein>
<accession>A0A392NHL5</accession>